<dbReference type="InterPro" id="IPR033116">
    <property type="entry name" value="TRYPSIN_SER"/>
</dbReference>
<dbReference type="PROSITE" id="PS00135">
    <property type="entry name" value="TRYPSIN_SER"/>
    <property type="match status" value="1"/>
</dbReference>
<dbReference type="InterPro" id="IPR043504">
    <property type="entry name" value="Peptidase_S1_PA_chymotrypsin"/>
</dbReference>
<keyword evidence="5" id="KW-1015">Disulfide bond</keyword>
<dbReference type="PROSITE" id="PS00134">
    <property type="entry name" value="TRYPSIN_HIS"/>
    <property type="match status" value="1"/>
</dbReference>
<dbReference type="PANTHER" id="PTHR24276:SF98">
    <property type="entry name" value="FI18310P1-RELATED"/>
    <property type="match status" value="1"/>
</dbReference>
<keyword evidence="7" id="KW-0732">Signal</keyword>
<evidence type="ECO:0000256" key="7">
    <source>
        <dbReference type="SAM" id="SignalP"/>
    </source>
</evidence>
<reference evidence="9" key="1">
    <citation type="submission" date="2015-12" db="EMBL/GenBank/DDBJ databases">
        <title>De novo transcriptome assembly of four potential Pierce s Disease insect vectors from Arizona vineyards.</title>
        <authorList>
            <person name="Tassone E.E."/>
        </authorList>
    </citation>
    <scope>NUCLEOTIDE SEQUENCE</scope>
</reference>
<evidence type="ECO:0000256" key="5">
    <source>
        <dbReference type="ARBA" id="ARBA00023157"/>
    </source>
</evidence>
<keyword evidence="3 6" id="KW-0378">Hydrolase</keyword>
<evidence type="ECO:0000256" key="1">
    <source>
        <dbReference type="ARBA" id="ARBA00007664"/>
    </source>
</evidence>
<dbReference type="PRINTS" id="PR00722">
    <property type="entry name" value="CHYMOTRYPSIN"/>
</dbReference>
<evidence type="ECO:0000256" key="2">
    <source>
        <dbReference type="ARBA" id="ARBA00022670"/>
    </source>
</evidence>
<keyword evidence="4 6" id="KW-0720">Serine protease</keyword>
<name>A0A1B6DQZ4_9HEMI</name>
<keyword evidence="2 6" id="KW-0645">Protease</keyword>
<dbReference type="InterPro" id="IPR018114">
    <property type="entry name" value="TRYPSIN_HIS"/>
</dbReference>
<dbReference type="PANTHER" id="PTHR24276">
    <property type="entry name" value="POLYSERASE-RELATED"/>
    <property type="match status" value="1"/>
</dbReference>
<feature type="chain" id="PRO_5008581448" description="Peptidase S1 domain-containing protein" evidence="7">
    <location>
        <begin position="22"/>
        <end position="251"/>
    </location>
</feature>
<accession>A0A1B6DQZ4</accession>
<dbReference type="EMBL" id="GEDC01009201">
    <property type="protein sequence ID" value="JAS28097.1"/>
    <property type="molecule type" value="Transcribed_RNA"/>
</dbReference>
<feature type="domain" description="Peptidase S1" evidence="8">
    <location>
        <begin position="15"/>
        <end position="227"/>
    </location>
</feature>
<sequence length="251" mass="27906">MVINLAFSIFILFCILENSNPIEYKGSFAELGEFPYVVLLLINKGMSCTGGLLEPAWIVTAAHCVVDKQNKKFIPEDITLEKPFEMNNCVNIIEMAGDEWPYKDGGEYRSCIAAGFGDLGKTKSNTKLKKMNVKALHGEKSCPCTRRYQQKRLVCLKPEEGCGVCHGDSGGVLACNNKAVGVAHVILDKRQCSALEVPENFDCLKETTVSFFIFTCPLNDWMRQYVSSVPPTPESCHSLTIKSCKRIIFIT</sequence>
<comment type="similarity">
    <text evidence="1">Belongs to the peptidase S1 family.</text>
</comment>
<dbReference type="InterPro" id="IPR001254">
    <property type="entry name" value="Trypsin_dom"/>
</dbReference>
<organism evidence="9">
    <name type="scientific">Clastoptera arizonana</name>
    <name type="common">Arizona spittle bug</name>
    <dbReference type="NCBI Taxonomy" id="38151"/>
    <lineage>
        <taxon>Eukaryota</taxon>
        <taxon>Metazoa</taxon>
        <taxon>Ecdysozoa</taxon>
        <taxon>Arthropoda</taxon>
        <taxon>Hexapoda</taxon>
        <taxon>Insecta</taxon>
        <taxon>Pterygota</taxon>
        <taxon>Neoptera</taxon>
        <taxon>Paraneoptera</taxon>
        <taxon>Hemiptera</taxon>
        <taxon>Auchenorrhyncha</taxon>
        <taxon>Cercopoidea</taxon>
        <taxon>Clastopteridae</taxon>
        <taxon>Clastoptera</taxon>
    </lineage>
</organism>
<dbReference type="Pfam" id="PF00089">
    <property type="entry name" value="Trypsin"/>
    <property type="match status" value="2"/>
</dbReference>
<evidence type="ECO:0000256" key="6">
    <source>
        <dbReference type="RuleBase" id="RU363034"/>
    </source>
</evidence>
<feature type="non-terminal residue" evidence="9">
    <location>
        <position position="251"/>
    </location>
</feature>
<evidence type="ECO:0000256" key="3">
    <source>
        <dbReference type="ARBA" id="ARBA00022801"/>
    </source>
</evidence>
<protein>
    <recommendedName>
        <fullName evidence="8">Peptidase S1 domain-containing protein</fullName>
    </recommendedName>
</protein>
<dbReference type="InterPro" id="IPR001314">
    <property type="entry name" value="Peptidase_S1A"/>
</dbReference>
<evidence type="ECO:0000313" key="9">
    <source>
        <dbReference type="EMBL" id="JAS28097.1"/>
    </source>
</evidence>
<dbReference type="GO" id="GO:0006508">
    <property type="term" value="P:proteolysis"/>
    <property type="evidence" value="ECO:0007669"/>
    <property type="project" value="UniProtKB-KW"/>
</dbReference>
<dbReference type="InterPro" id="IPR009003">
    <property type="entry name" value="Peptidase_S1_PA"/>
</dbReference>
<gene>
    <name evidence="9" type="ORF">g.32805</name>
</gene>
<evidence type="ECO:0000256" key="4">
    <source>
        <dbReference type="ARBA" id="ARBA00022825"/>
    </source>
</evidence>
<dbReference type="SMART" id="SM00020">
    <property type="entry name" value="Tryp_SPc"/>
    <property type="match status" value="1"/>
</dbReference>
<evidence type="ECO:0000259" key="8">
    <source>
        <dbReference type="PROSITE" id="PS50240"/>
    </source>
</evidence>
<dbReference type="InterPro" id="IPR050430">
    <property type="entry name" value="Peptidase_S1"/>
</dbReference>
<proteinExistence type="inferred from homology"/>
<dbReference type="Gene3D" id="2.40.10.10">
    <property type="entry name" value="Trypsin-like serine proteases"/>
    <property type="match status" value="2"/>
</dbReference>
<dbReference type="AlphaFoldDB" id="A0A1B6DQZ4"/>
<feature type="signal peptide" evidence="7">
    <location>
        <begin position="1"/>
        <end position="21"/>
    </location>
</feature>
<dbReference type="PROSITE" id="PS50240">
    <property type="entry name" value="TRYPSIN_DOM"/>
    <property type="match status" value="1"/>
</dbReference>
<dbReference type="GO" id="GO:0004252">
    <property type="term" value="F:serine-type endopeptidase activity"/>
    <property type="evidence" value="ECO:0007669"/>
    <property type="project" value="InterPro"/>
</dbReference>
<dbReference type="SUPFAM" id="SSF50494">
    <property type="entry name" value="Trypsin-like serine proteases"/>
    <property type="match status" value="1"/>
</dbReference>